<evidence type="ECO:0000313" key="2">
    <source>
        <dbReference type="EMBL" id="PVD32067.1"/>
    </source>
</evidence>
<keyword evidence="1" id="KW-0472">Membrane</keyword>
<dbReference type="Gene3D" id="1.20.1250.20">
    <property type="entry name" value="MFS general substrate transporter like domains"/>
    <property type="match status" value="1"/>
</dbReference>
<dbReference type="Proteomes" id="UP000245119">
    <property type="component" value="Linkage Group LG4"/>
</dbReference>
<dbReference type="Pfam" id="PF07690">
    <property type="entry name" value="MFS_1"/>
    <property type="match status" value="1"/>
</dbReference>
<feature type="transmembrane region" description="Helical" evidence="1">
    <location>
        <begin position="83"/>
        <end position="100"/>
    </location>
</feature>
<feature type="transmembrane region" description="Helical" evidence="1">
    <location>
        <begin position="45"/>
        <end position="63"/>
    </location>
</feature>
<dbReference type="OrthoDB" id="440553at2759"/>
<organism evidence="2 3">
    <name type="scientific">Pomacea canaliculata</name>
    <name type="common">Golden apple snail</name>
    <dbReference type="NCBI Taxonomy" id="400727"/>
    <lineage>
        <taxon>Eukaryota</taxon>
        <taxon>Metazoa</taxon>
        <taxon>Spiralia</taxon>
        <taxon>Lophotrochozoa</taxon>
        <taxon>Mollusca</taxon>
        <taxon>Gastropoda</taxon>
        <taxon>Caenogastropoda</taxon>
        <taxon>Architaenioglossa</taxon>
        <taxon>Ampullarioidea</taxon>
        <taxon>Ampullariidae</taxon>
        <taxon>Pomacea</taxon>
    </lineage>
</organism>
<feature type="transmembrane region" description="Helical" evidence="1">
    <location>
        <begin position="142"/>
        <end position="161"/>
    </location>
</feature>
<dbReference type="EMBL" id="PZQS01000004">
    <property type="protein sequence ID" value="PVD32067.1"/>
    <property type="molecule type" value="Genomic_DNA"/>
</dbReference>
<gene>
    <name evidence="2" type="ORF">C0Q70_07495</name>
</gene>
<keyword evidence="1" id="KW-1133">Transmembrane helix</keyword>
<reference evidence="2 3" key="1">
    <citation type="submission" date="2018-04" db="EMBL/GenBank/DDBJ databases">
        <title>The genome of golden apple snail Pomacea canaliculata provides insight into stress tolerance and invasive adaptation.</title>
        <authorList>
            <person name="Liu C."/>
            <person name="Liu B."/>
            <person name="Ren Y."/>
            <person name="Zhang Y."/>
            <person name="Wang H."/>
            <person name="Li S."/>
            <person name="Jiang F."/>
            <person name="Yin L."/>
            <person name="Zhang G."/>
            <person name="Qian W."/>
            <person name="Fan W."/>
        </authorList>
    </citation>
    <scope>NUCLEOTIDE SEQUENCE [LARGE SCALE GENOMIC DNA]</scope>
    <source>
        <strain evidence="2">SZHN2017</strain>
        <tissue evidence="2">Muscle</tissue>
    </source>
</reference>
<name>A0A2T7PF84_POMCA</name>
<comment type="caution">
    <text evidence="2">The sequence shown here is derived from an EMBL/GenBank/DDBJ whole genome shotgun (WGS) entry which is preliminary data.</text>
</comment>
<dbReference type="SUPFAM" id="SSF103473">
    <property type="entry name" value="MFS general substrate transporter"/>
    <property type="match status" value="1"/>
</dbReference>
<feature type="transmembrane region" description="Helical" evidence="1">
    <location>
        <begin position="303"/>
        <end position="326"/>
    </location>
</feature>
<dbReference type="AlphaFoldDB" id="A0A2T7PF84"/>
<evidence type="ECO:0000256" key="1">
    <source>
        <dbReference type="SAM" id="Phobius"/>
    </source>
</evidence>
<protein>
    <recommendedName>
        <fullName evidence="4">Major facilitator superfamily (MFS) profile domain-containing protein</fullName>
    </recommendedName>
</protein>
<feature type="transmembrane region" description="Helical" evidence="1">
    <location>
        <begin position="168"/>
        <end position="188"/>
    </location>
</feature>
<dbReference type="InterPro" id="IPR011701">
    <property type="entry name" value="MFS"/>
</dbReference>
<dbReference type="InterPro" id="IPR036259">
    <property type="entry name" value="MFS_trans_sf"/>
</dbReference>
<feature type="transmembrane region" description="Helical" evidence="1">
    <location>
        <begin position="264"/>
        <end position="283"/>
    </location>
</feature>
<evidence type="ECO:0008006" key="4">
    <source>
        <dbReference type="Google" id="ProtNLM"/>
    </source>
</evidence>
<dbReference type="GO" id="GO:0022857">
    <property type="term" value="F:transmembrane transporter activity"/>
    <property type="evidence" value="ECO:0007669"/>
    <property type="project" value="InterPro"/>
</dbReference>
<proteinExistence type="predicted"/>
<sequence length="349" mass="37331">MELKGNEFNNSEKIDKADPVTAVESGGYSPFPKSNIMDRERDRRTILTTHLNIFLYSSCFWIQTGTLPYLTKRLGADPVMFGYLQTTFALVQLGGGPLFGRFGDIFGGRAAMALAFAAAFCGQMIVTDIGDSSQRADALGKLGMSYGVGMVVGPFIGGLVTKHFGEEFAAFLAAAGSAISVFLVLQFVPHQTKNLSASSNKVAEGKSSGSLFSLGKWYALIMAPGALFLLFIRLASGVPIGIFQSMFQVVAMERFSLEPDQNGYLMSYIGVTTMIVQGVGVGIVTKQFTESSTLLASSFLLLWAYLLLAQVTSVVQLCIVCLPLVVGLTTQNVVITSALTHTVGLEDTG</sequence>
<dbReference type="CDD" id="cd17331">
    <property type="entry name" value="MFS_SLC22A18"/>
    <property type="match status" value="1"/>
</dbReference>
<dbReference type="PANTHER" id="PTHR24002:SF3">
    <property type="entry name" value="SOLUTE CARRIER FAMILY 22 MEMBER 18"/>
    <property type="match status" value="1"/>
</dbReference>
<keyword evidence="1" id="KW-0812">Transmembrane</keyword>
<feature type="transmembrane region" description="Helical" evidence="1">
    <location>
        <begin position="112"/>
        <end position="130"/>
    </location>
</feature>
<feature type="transmembrane region" description="Helical" evidence="1">
    <location>
        <begin position="217"/>
        <end position="243"/>
    </location>
</feature>
<dbReference type="PANTHER" id="PTHR24002">
    <property type="entry name" value="SOLUTE CARRIER FAMILY 22 MEMBER 18"/>
    <property type="match status" value="1"/>
</dbReference>
<dbReference type="GO" id="GO:0005635">
    <property type="term" value="C:nuclear envelope"/>
    <property type="evidence" value="ECO:0007669"/>
    <property type="project" value="TreeGrafter"/>
</dbReference>
<evidence type="ECO:0000313" key="3">
    <source>
        <dbReference type="Proteomes" id="UP000245119"/>
    </source>
</evidence>
<accession>A0A2T7PF84</accession>
<keyword evidence="3" id="KW-1185">Reference proteome</keyword>